<dbReference type="Proteomes" id="UP000183809">
    <property type="component" value="Unassembled WGS sequence"/>
</dbReference>
<protein>
    <submittedName>
        <fullName evidence="2">Uncharacterized protein</fullName>
    </submittedName>
</protein>
<dbReference type="GeneID" id="31015303"/>
<evidence type="ECO:0000256" key="1">
    <source>
        <dbReference type="SAM" id="MobiDB-lite"/>
    </source>
</evidence>
<name>A0A1J9RW92_9PEZI</name>
<evidence type="ECO:0000313" key="3">
    <source>
        <dbReference type="Proteomes" id="UP000183809"/>
    </source>
</evidence>
<evidence type="ECO:0000313" key="2">
    <source>
        <dbReference type="EMBL" id="OJD32647.1"/>
    </source>
</evidence>
<dbReference type="EMBL" id="MNUE01000037">
    <property type="protein sequence ID" value="OJD32647.1"/>
    <property type="molecule type" value="Genomic_DNA"/>
</dbReference>
<reference evidence="2 3" key="1">
    <citation type="submission" date="2016-10" db="EMBL/GenBank/DDBJ databases">
        <title>Proteomics and genomics reveal pathogen-plant mechanisms compatible with a hemibiotrophic lifestyle of Diplodia corticola.</title>
        <authorList>
            <person name="Fernandes I."/>
            <person name="De Jonge R."/>
            <person name="Van De Peer Y."/>
            <person name="Devreese B."/>
            <person name="Alves A."/>
            <person name="Esteves A.C."/>
        </authorList>
    </citation>
    <scope>NUCLEOTIDE SEQUENCE [LARGE SCALE GENOMIC DNA]</scope>
    <source>
        <strain evidence="2 3">CBS 112549</strain>
    </source>
</reference>
<proteinExistence type="predicted"/>
<organism evidence="2 3">
    <name type="scientific">Diplodia corticola</name>
    <dbReference type="NCBI Taxonomy" id="236234"/>
    <lineage>
        <taxon>Eukaryota</taxon>
        <taxon>Fungi</taxon>
        <taxon>Dikarya</taxon>
        <taxon>Ascomycota</taxon>
        <taxon>Pezizomycotina</taxon>
        <taxon>Dothideomycetes</taxon>
        <taxon>Dothideomycetes incertae sedis</taxon>
        <taxon>Botryosphaeriales</taxon>
        <taxon>Botryosphaeriaceae</taxon>
        <taxon>Diplodia</taxon>
    </lineage>
</organism>
<dbReference type="AlphaFoldDB" id="A0A1J9RW92"/>
<keyword evidence="3" id="KW-1185">Reference proteome</keyword>
<sequence length="320" mass="34918">MAVRQPDSSKLSALNGRPPNLSLALSSSTLGGIVYYPRPQPTSQKEPQGLRAPLTPGFASSAPTRSPGKNLYGSLSSAIGPARNRSRVNYTISEDASDSNLLNRCSSLLAILDESVVQQLLILIGSEHKRKGQDHHIVHNAPVAPPPFPRKDSPTRKKVTSSAGIGCPLAPGQVVQALHAAYVTKQQVAQIFKTFWQLAYPRYALTRRQAWYHIRELPSDLIESNLRKELDKLIKSKGSPEPTPVSITVFVTLVSTILFDACAFDEMARFFGILGGGEDTVRVACLRDAIMSSDDSTLVPELDRMIRDLDTMDIGTIKCL</sequence>
<accession>A0A1J9RW92</accession>
<feature type="region of interest" description="Disordered" evidence="1">
    <location>
        <begin position="138"/>
        <end position="162"/>
    </location>
</feature>
<dbReference type="RefSeq" id="XP_020128907.1">
    <property type="nucleotide sequence ID" value="XM_020275042.1"/>
</dbReference>
<feature type="region of interest" description="Disordered" evidence="1">
    <location>
        <begin position="37"/>
        <end position="69"/>
    </location>
</feature>
<gene>
    <name evidence="2" type="ORF">BKCO1_37000160</name>
</gene>
<comment type="caution">
    <text evidence="2">The sequence shown here is derived from an EMBL/GenBank/DDBJ whole genome shotgun (WGS) entry which is preliminary data.</text>
</comment>